<sequence length="165" mass="18023">MRNQLIAVLTSAALGMGGLVAAVPASAATVESTSTTPSAVRPTTALTRANLEYSRSGNQWTFKVTYTCAFNTAELSHNYEWQATIKLWDDDPVSSDHIATKVQTIRPGPGQTTVKKTVTFTLPRTAVDKDNPDQNEEIFAGIRLKNISTEGKEFKITTRNYSIRA</sequence>
<gene>
    <name evidence="2" type="ORF">G9272_01320</name>
</gene>
<protein>
    <submittedName>
        <fullName evidence="2">Uncharacterized protein</fullName>
    </submittedName>
</protein>
<feature type="chain" id="PRO_5026725483" evidence="1">
    <location>
        <begin position="28"/>
        <end position="165"/>
    </location>
</feature>
<feature type="signal peptide" evidence="1">
    <location>
        <begin position="1"/>
        <end position="27"/>
    </location>
</feature>
<evidence type="ECO:0000313" key="3">
    <source>
        <dbReference type="Proteomes" id="UP000502665"/>
    </source>
</evidence>
<dbReference type="Proteomes" id="UP000502665">
    <property type="component" value="Chromosome"/>
</dbReference>
<dbReference type="EMBL" id="CP049838">
    <property type="protein sequence ID" value="QJS99129.1"/>
    <property type="molecule type" value="Genomic_DNA"/>
</dbReference>
<dbReference type="AlphaFoldDB" id="A0A6M4WEY3"/>
<evidence type="ECO:0000313" key="2">
    <source>
        <dbReference type="EMBL" id="QJS99129.1"/>
    </source>
</evidence>
<proteinExistence type="predicted"/>
<organism evidence="2 3">
    <name type="scientific">Streptomyces asoensis</name>
    <dbReference type="NCBI Taxonomy" id="249586"/>
    <lineage>
        <taxon>Bacteria</taxon>
        <taxon>Bacillati</taxon>
        <taxon>Actinomycetota</taxon>
        <taxon>Actinomycetes</taxon>
        <taxon>Kitasatosporales</taxon>
        <taxon>Streptomycetaceae</taxon>
        <taxon>Streptomyces</taxon>
    </lineage>
</organism>
<evidence type="ECO:0000256" key="1">
    <source>
        <dbReference type="SAM" id="SignalP"/>
    </source>
</evidence>
<accession>A0A6M4WEY3</accession>
<dbReference type="RefSeq" id="WP_171394783.1">
    <property type="nucleotide sequence ID" value="NZ_CP049838.1"/>
</dbReference>
<keyword evidence="3" id="KW-1185">Reference proteome</keyword>
<keyword evidence="1" id="KW-0732">Signal</keyword>
<name>A0A6M4WEY3_9ACTN</name>
<reference evidence="2" key="1">
    <citation type="submission" date="2020-03" db="EMBL/GenBank/DDBJ databases">
        <title>Molecular networking-based the target discovery of potent antiproliferative macrolactams: 5/6/7/16 polycyclic ansamycins and glycosylated trienomycin from Streptomyces cacaoi subsp. asoensis.</title>
        <authorList>
            <person name="Liu L.-L."/>
        </authorList>
    </citation>
    <scope>NUCLEOTIDE SEQUENCE [LARGE SCALE GENOMIC DNA]</scope>
    <source>
        <strain evidence="2">H2S5</strain>
    </source>
</reference>